<dbReference type="SUPFAM" id="SSF55961">
    <property type="entry name" value="Bet v1-like"/>
    <property type="match status" value="1"/>
</dbReference>
<gene>
    <name evidence="1" type="ORF">ACFSJT_13135</name>
</gene>
<keyword evidence="1" id="KW-0131">Cell cycle</keyword>
<dbReference type="InterPro" id="IPR023393">
    <property type="entry name" value="START-like_dom_sf"/>
</dbReference>
<organism evidence="1 2">
    <name type="scientific">Aquimarina celericrescens</name>
    <dbReference type="NCBI Taxonomy" id="1964542"/>
    <lineage>
        <taxon>Bacteria</taxon>
        <taxon>Pseudomonadati</taxon>
        <taxon>Bacteroidota</taxon>
        <taxon>Flavobacteriia</taxon>
        <taxon>Flavobacteriales</taxon>
        <taxon>Flavobacteriaceae</taxon>
        <taxon>Aquimarina</taxon>
    </lineage>
</organism>
<dbReference type="Proteomes" id="UP001597344">
    <property type="component" value="Unassembled WGS sequence"/>
</dbReference>
<sequence length="152" mass="17523">MMTIQLKTIIHASIEDVFNLARDIDFHTESAKETKEKAIAGRTSGWIALNETVTWKGKHLGVYLTHQSKITSFKFPESFTDEMVKGNFKSFKHQHIFKTTSSGTEMTDVLRFQSPFGILGKIFDHLVLKQYLTQFLTSRNLHIKKYLETNIP</sequence>
<protein>
    <submittedName>
        <fullName evidence="1">Cell division protein</fullName>
    </submittedName>
</protein>
<keyword evidence="1" id="KW-0132">Cell division</keyword>
<dbReference type="GO" id="GO:0051301">
    <property type="term" value="P:cell division"/>
    <property type="evidence" value="ECO:0007669"/>
    <property type="project" value="UniProtKB-KW"/>
</dbReference>
<dbReference type="CDD" id="cd07820">
    <property type="entry name" value="SRPBCC_3"/>
    <property type="match status" value="1"/>
</dbReference>
<dbReference type="Gene3D" id="3.30.530.20">
    <property type="match status" value="1"/>
</dbReference>
<reference evidence="2" key="1">
    <citation type="journal article" date="2019" name="Int. J. Syst. Evol. Microbiol.">
        <title>The Global Catalogue of Microorganisms (GCM) 10K type strain sequencing project: providing services to taxonomists for standard genome sequencing and annotation.</title>
        <authorList>
            <consortium name="The Broad Institute Genomics Platform"/>
            <consortium name="The Broad Institute Genome Sequencing Center for Infectious Disease"/>
            <person name="Wu L."/>
            <person name="Ma J."/>
        </authorList>
    </citation>
    <scope>NUCLEOTIDE SEQUENCE [LARGE SCALE GENOMIC DNA]</scope>
    <source>
        <strain evidence="2">DT92</strain>
    </source>
</reference>
<accession>A0ABW5AXJ0</accession>
<evidence type="ECO:0000313" key="1">
    <source>
        <dbReference type="EMBL" id="MFD2187739.1"/>
    </source>
</evidence>
<name>A0ABW5AXJ0_9FLAO</name>
<keyword evidence="2" id="KW-1185">Reference proteome</keyword>
<dbReference type="RefSeq" id="WP_378320750.1">
    <property type="nucleotide sequence ID" value="NZ_JBHUHY010000015.1"/>
</dbReference>
<dbReference type="EMBL" id="JBHUHY010000015">
    <property type="protein sequence ID" value="MFD2187739.1"/>
    <property type="molecule type" value="Genomic_DNA"/>
</dbReference>
<evidence type="ECO:0000313" key="2">
    <source>
        <dbReference type="Proteomes" id="UP001597344"/>
    </source>
</evidence>
<proteinExistence type="predicted"/>
<comment type="caution">
    <text evidence="1">The sequence shown here is derived from an EMBL/GenBank/DDBJ whole genome shotgun (WGS) entry which is preliminary data.</text>
</comment>